<sequence>MTQQPVHNPQFYLTAPSACPYLDGQFERKVFTHLVGDKASELNDLLTQGGFRRSQNIAYRPACETCRACVSVRILANDFKPSKNMRRVLATNSDLVGTVYEAEPSTEQYSLFRTYLDARHRRGGMSDMTVLDYAMMVEDTHVDTRIIEYRRRGPDSFMTGKGEGELVAIALTDVMGDGLSMVYSFFNPDMQERSLGTYMILDHIERARAMGLPHVYLGYWVRGSRKMDYKIRFRPQEHLSPTGWVRFED</sequence>
<evidence type="ECO:0000256" key="2">
    <source>
        <dbReference type="ARBA" id="ARBA00022679"/>
    </source>
</evidence>
<accession>A0A2G1QN61</accession>
<evidence type="ECO:0000256" key="4">
    <source>
        <dbReference type="HAMAP-Rule" id="MF_00689"/>
    </source>
</evidence>
<dbReference type="InterPro" id="IPR017138">
    <property type="entry name" value="Asp_Glu_LeuTrfase"/>
</dbReference>
<dbReference type="GO" id="GO:0008914">
    <property type="term" value="F:leucyl-tRNA--protein transferase activity"/>
    <property type="evidence" value="ECO:0007669"/>
    <property type="project" value="UniProtKB-UniRule"/>
</dbReference>
<dbReference type="NCBIfam" id="NF002346">
    <property type="entry name" value="PRK01305.2-3"/>
    <property type="match status" value="1"/>
</dbReference>
<dbReference type="Pfam" id="PF04377">
    <property type="entry name" value="ATE_C"/>
    <property type="match status" value="1"/>
</dbReference>
<dbReference type="OrthoDB" id="9782022at2"/>
<proteinExistence type="inferred from homology"/>
<dbReference type="NCBIfam" id="NF002342">
    <property type="entry name" value="PRK01305.1-3"/>
    <property type="match status" value="1"/>
</dbReference>
<keyword evidence="8" id="KW-1185">Reference proteome</keyword>
<dbReference type="GO" id="GO:0005737">
    <property type="term" value="C:cytoplasm"/>
    <property type="evidence" value="ECO:0007669"/>
    <property type="project" value="UniProtKB-SubCell"/>
</dbReference>
<dbReference type="Pfam" id="PF04376">
    <property type="entry name" value="ATE_N"/>
    <property type="match status" value="1"/>
</dbReference>
<keyword evidence="1 4" id="KW-0963">Cytoplasm</keyword>
<comment type="catalytic activity">
    <reaction evidence="4">
        <text>N-terminal L-glutamyl-[protein] + L-leucyl-tRNA(Leu) = N-terminal L-leucyl-L-glutamyl-[protein] + tRNA(Leu) + H(+)</text>
        <dbReference type="Rhea" id="RHEA:50412"/>
        <dbReference type="Rhea" id="RHEA-COMP:9613"/>
        <dbReference type="Rhea" id="RHEA-COMP:9622"/>
        <dbReference type="Rhea" id="RHEA-COMP:12664"/>
        <dbReference type="Rhea" id="RHEA-COMP:12668"/>
        <dbReference type="ChEBI" id="CHEBI:15378"/>
        <dbReference type="ChEBI" id="CHEBI:64721"/>
        <dbReference type="ChEBI" id="CHEBI:78442"/>
        <dbReference type="ChEBI" id="CHEBI:78494"/>
        <dbReference type="ChEBI" id="CHEBI:133041"/>
        <dbReference type="EC" id="2.3.2.29"/>
    </reaction>
</comment>
<dbReference type="PIRSF" id="PIRSF037208">
    <property type="entry name" value="ATE_pro_prd"/>
    <property type="match status" value="1"/>
</dbReference>
<dbReference type="RefSeq" id="WP_099306671.1">
    <property type="nucleotide sequence ID" value="NZ_PDVP01000006.1"/>
</dbReference>
<comment type="function">
    <text evidence="4">Functions in the N-end rule pathway of protein degradation where it conjugates Leu from its aminoacyl-tRNA to the N-termini of proteins containing an N-terminal aspartate or glutamate.</text>
</comment>
<organism evidence="7 8">
    <name type="scientific">Zhengella mangrovi</name>
    <dbReference type="NCBI Taxonomy" id="1982044"/>
    <lineage>
        <taxon>Bacteria</taxon>
        <taxon>Pseudomonadati</taxon>
        <taxon>Pseudomonadota</taxon>
        <taxon>Alphaproteobacteria</taxon>
        <taxon>Hyphomicrobiales</taxon>
        <taxon>Notoacmeibacteraceae</taxon>
        <taxon>Zhengella</taxon>
    </lineage>
</organism>
<evidence type="ECO:0000256" key="3">
    <source>
        <dbReference type="ARBA" id="ARBA00023315"/>
    </source>
</evidence>
<evidence type="ECO:0000256" key="1">
    <source>
        <dbReference type="ARBA" id="ARBA00022490"/>
    </source>
</evidence>
<dbReference type="PANTHER" id="PTHR21367:SF1">
    <property type="entry name" value="ARGINYL-TRNA--PROTEIN TRANSFERASE 1"/>
    <property type="match status" value="1"/>
</dbReference>
<keyword evidence="3 4" id="KW-0012">Acyltransferase</keyword>
<dbReference type="AlphaFoldDB" id="A0A2G1QN61"/>
<gene>
    <name evidence="4" type="primary">bpt</name>
    <name evidence="7" type="ORF">CSC94_12460</name>
</gene>
<comment type="subcellular location">
    <subcellularLocation>
        <location evidence="4">Cytoplasm</location>
    </subcellularLocation>
</comment>
<evidence type="ECO:0000259" key="5">
    <source>
        <dbReference type="Pfam" id="PF04376"/>
    </source>
</evidence>
<dbReference type="Proteomes" id="UP000221168">
    <property type="component" value="Unassembled WGS sequence"/>
</dbReference>
<protein>
    <recommendedName>
        <fullName evidence="4">Aspartate/glutamate leucyltransferase</fullName>
        <ecNumber evidence="4">2.3.2.29</ecNumber>
    </recommendedName>
</protein>
<evidence type="ECO:0000259" key="6">
    <source>
        <dbReference type="Pfam" id="PF04377"/>
    </source>
</evidence>
<dbReference type="GO" id="GO:0004057">
    <property type="term" value="F:arginyl-tRNA--protein transferase activity"/>
    <property type="evidence" value="ECO:0007669"/>
    <property type="project" value="InterPro"/>
</dbReference>
<dbReference type="PANTHER" id="PTHR21367">
    <property type="entry name" value="ARGININE-TRNA-PROTEIN TRANSFERASE 1"/>
    <property type="match status" value="1"/>
</dbReference>
<dbReference type="EMBL" id="PDVP01000006">
    <property type="protein sequence ID" value="PHP66904.1"/>
    <property type="molecule type" value="Genomic_DNA"/>
</dbReference>
<comment type="similarity">
    <text evidence="4">Belongs to the R-transferase family. Bpt subfamily.</text>
</comment>
<feature type="domain" description="N-end aminoacyl transferase N-terminal" evidence="5">
    <location>
        <begin position="17"/>
        <end position="87"/>
    </location>
</feature>
<dbReference type="HAMAP" id="MF_00689">
    <property type="entry name" value="Bpt"/>
    <property type="match status" value="1"/>
</dbReference>
<feature type="domain" description="N-end rule aminoacyl transferase C-terminal" evidence="6">
    <location>
        <begin position="107"/>
        <end position="239"/>
    </location>
</feature>
<dbReference type="NCBIfam" id="NF002343">
    <property type="entry name" value="PRK01305.1-4"/>
    <property type="match status" value="1"/>
</dbReference>
<evidence type="ECO:0000313" key="8">
    <source>
        <dbReference type="Proteomes" id="UP000221168"/>
    </source>
</evidence>
<dbReference type="GO" id="GO:0071596">
    <property type="term" value="P:ubiquitin-dependent protein catabolic process via the N-end rule pathway"/>
    <property type="evidence" value="ECO:0007669"/>
    <property type="project" value="InterPro"/>
</dbReference>
<keyword evidence="2 4" id="KW-0808">Transferase</keyword>
<comment type="caution">
    <text evidence="7">The sequence shown here is derived from an EMBL/GenBank/DDBJ whole genome shotgun (WGS) entry which is preliminary data.</text>
</comment>
<comment type="catalytic activity">
    <reaction evidence="4">
        <text>N-terminal L-aspartyl-[protein] + L-leucyl-tRNA(Leu) = N-terminal L-leucyl-L-aspartyl-[protein] + tRNA(Leu) + H(+)</text>
        <dbReference type="Rhea" id="RHEA:50420"/>
        <dbReference type="Rhea" id="RHEA-COMP:9613"/>
        <dbReference type="Rhea" id="RHEA-COMP:9622"/>
        <dbReference type="Rhea" id="RHEA-COMP:12669"/>
        <dbReference type="Rhea" id="RHEA-COMP:12674"/>
        <dbReference type="ChEBI" id="CHEBI:15378"/>
        <dbReference type="ChEBI" id="CHEBI:64720"/>
        <dbReference type="ChEBI" id="CHEBI:78442"/>
        <dbReference type="ChEBI" id="CHEBI:78494"/>
        <dbReference type="ChEBI" id="CHEBI:133042"/>
        <dbReference type="EC" id="2.3.2.29"/>
    </reaction>
</comment>
<dbReference type="InterPro" id="IPR016181">
    <property type="entry name" value="Acyl_CoA_acyltransferase"/>
</dbReference>
<name>A0A2G1QN61_9HYPH</name>
<dbReference type="EC" id="2.3.2.29" evidence="4"/>
<dbReference type="InterPro" id="IPR007472">
    <property type="entry name" value="N-end_Aminoacyl_Trfase_C"/>
</dbReference>
<dbReference type="InterPro" id="IPR007471">
    <property type="entry name" value="N-end_Aminoacyl_Trfase_N"/>
</dbReference>
<dbReference type="SUPFAM" id="SSF55729">
    <property type="entry name" value="Acyl-CoA N-acyltransferases (Nat)"/>
    <property type="match status" value="1"/>
</dbReference>
<reference evidence="7 8" key="1">
    <citation type="submission" date="2017-10" db="EMBL/GenBank/DDBJ databases">
        <title>Sedimentibacterium mangrovi gen. nov., sp. nov., a novel member of family Phyllobacteriacea isolated from mangrove sediment.</title>
        <authorList>
            <person name="Liao H."/>
            <person name="Tian Y."/>
        </authorList>
    </citation>
    <scope>NUCLEOTIDE SEQUENCE [LARGE SCALE GENOMIC DNA]</scope>
    <source>
        <strain evidence="7 8">X9-2-2</strain>
    </source>
</reference>
<dbReference type="InterPro" id="IPR030700">
    <property type="entry name" value="N-end_Aminoacyl_Trfase"/>
</dbReference>
<evidence type="ECO:0000313" key="7">
    <source>
        <dbReference type="EMBL" id="PHP66904.1"/>
    </source>
</evidence>